<feature type="region of interest" description="Disordered" evidence="5">
    <location>
        <begin position="338"/>
        <end position="370"/>
    </location>
</feature>
<dbReference type="InterPro" id="IPR045255">
    <property type="entry name" value="RanBP1-like"/>
</dbReference>
<dbReference type="SMART" id="SM00160">
    <property type="entry name" value="RanBD"/>
    <property type="match status" value="1"/>
</dbReference>
<dbReference type="EMBL" id="JADGMS010000001">
    <property type="protein sequence ID" value="KAF9689395.1"/>
    <property type="molecule type" value="Genomic_DNA"/>
</dbReference>
<feature type="region of interest" description="Disordered" evidence="5">
    <location>
        <begin position="29"/>
        <end position="48"/>
    </location>
</feature>
<dbReference type="PANTHER" id="PTHR23138">
    <property type="entry name" value="RAN BINDING PROTEIN"/>
    <property type="match status" value="1"/>
</dbReference>
<dbReference type="AlphaFoldDB" id="A0A835NB17"/>
<feature type="region of interest" description="Disordered" evidence="5">
    <location>
        <begin position="1"/>
        <end position="22"/>
    </location>
</feature>
<evidence type="ECO:0000313" key="8">
    <source>
        <dbReference type="Proteomes" id="UP000657918"/>
    </source>
</evidence>
<dbReference type="InterPro" id="IPR011993">
    <property type="entry name" value="PH-like_dom_sf"/>
</dbReference>
<evidence type="ECO:0000256" key="3">
    <source>
        <dbReference type="ARBA" id="ARBA00023010"/>
    </source>
</evidence>
<dbReference type="OrthoDB" id="185618at2759"/>
<proteinExistence type="predicted"/>
<accession>A0A835NB17</accession>
<dbReference type="Pfam" id="PF00638">
    <property type="entry name" value="Ran_BP1"/>
    <property type="match status" value="1"/>
</dbReference>
<protein>
    <recommendedName>
        <fullName evidence="6">RanBD1 domain-containing protein</fullName>
    </recommendedName>
</protein>
<gene>
    <name evidence="7" type="ORF">SADUNF_Sadunf01G0087800</name>
</gene>
<dbReference type="CDD" id="cd13170">
    <property type="entry name" value="RanBD_NUP50"/>
    <property type="match status" value="1"/>
</dbReference>
<keyword evidence="4" id="KW-0539">Nucleus</keyword>
<sequence>MKGAKRFAASDPVPDSNDTALRNKRIMEGSSFNIHRPEPSQQQSTPLPLLDANRADSSRQHVRALNNQFASWVQTQLKNHPDELWEDGIRDYLAHASNIMEKFSDVVNWLKANAVKGGPVADSLPAEKNLMPEIKNNESKLLQEKTGFALPSTSTSFTSSWSAGVFSANQSFRGVSSSGQSSSLFSNGQSSGSFSNNPSSVLSSNNQSPGYFLNSQSPGLLSSNQSSAVSSNSQSLGALSNSQTPFSFNQSSAASSNSQSLGALSNSQTAFSFNQSSAVFSNSQSLGALSNSQTHISFNQSSGTFSNSQSLGALSNGQTPFLFGKFCDIVNWTAKGGPSSIPPNHSTADDADDENELQQPGSPSVKKSEEKGIVTVHEVKCKLYVKSSDPSDKDTWKDKGPGQLSIKCKEGIDMCTKESKPTIVVRNDVGKVLLNALLYPGIKTNLQKNSLVAIFHTAGDDSGNSDSVVARTFLIRTKTQEDRNKLATAIQEYAPTS</sequence>
<dbReference type="Proteomes" id="UP000657918">
    <property type="component" value="Unassembled WGS sequence"/>
</dbReference>
<dbReference type="Gene3D" id="2.30.29.30">
    <property type="entry name" value="Pleckstrin-homology domain (PH domain)/Phosphotyrosine-binding domain (PTB)"/>
    <property type="match status" value="1"/>
</dbReference>
<dbReference type="InterPro" id="IPR000156">
    <property type="entry name" value="Ran_bind_dom"/>
</dbReference>
<evidence type="ECO:0000256" key="2">
    <source>
        <dbReference type="ARBA" id="ARBA00022816"/>
    </source>
</evidence>
<comment type="subcellular location">
    <subcellularLocation>
        <location evidence="1">Nucleus</location>
        <location evidence="1">Nuclear pore complex</location>
    </subcellularLocation>
</comment>
<evidence type="ECO:0000256" key="1">
    <source>
        <dbReference type="ARBA" id="ARBA00004567"/>
    </source>
</evidence>
<dbReference type="PROSITE" id="PS50196">
    <property type="entry name" value="RANBD1"/>
    <property type="match status" value="1"/>
</dbReference>
<dbReference type="GO" id="GO:0005643">
    <property type="term" value="C:nuclear pore"/>
    <property type="evidence" value="ECO:0007669"/>
    <property type="project" value="UniProtKB-SubCell"/>
</dbReference>
<evidence type="ECO:0000256" key="5">
    <source>
        <dbReference type="SAM" id="MobiDB-lite"/>
    </source>
</evidence>
<dbReference type="SUPFAM" id="SSF50729">
    <property type="entry name" value="PH domain-like"/>
    <property type="match status" value="1"/>
</dbReference>
<name>A0A835NB17_9ROSI</name>
<keyword evidence="4" id="KW-0653">Protein transport</keyword>
<keyword evidence="2" id="KW-0813">Transport</keyword>
<dbReference type="GO" id="GO:0051028">
    <property type="term" value="P:mRNA transport"/>
    <property type="evidence" value="ECO:0007669"/>
    <property type="project" value="UniProtKB-KW"/>
</dbReference>
<keyword evidence="3" id="KW-0811">Translocation</keyword>
<dbReference type="PANTHER" id="PTHR23138:SF141">
    <property type="entry name" value="NUCLEAR PORE COMPLEX PROTEIN NUP50"/>
    <property type="match status" value="1"/>
</dbReference>
<evidence type="ECO:0000259" key="6">
    <source>
        <dbReference type="PROSITE" id="PS50196"/>
    </source>
</evidence>
<organism evidence="7 8">
    <name type="scientific">Salix dunnii</name>
    <dbReference type="NCBI Taxonomy" id="1413687"/>
    <lineage>
        <taxon>Eukaryota</taxon>
        <taxon>Viridiplantae</taxon>
        <taxon>Streptophyta</taxon>
        <taxon>Embryophyta</taxon>
        <taxon>Tracheophyta</taxon>
        <taxon>Spermatophyta</taxon>
        <taxon>Magnoliopsida</taxon>
        <taxon>eudicotyledons</taxon>
        <taxon>Gunneridae</taxon>
        <taxon>Pentapetalae</taxon>
        <taxon>rosids</taxon>
        <taxon>fabids</taxon>
        <taxon>Malpighiales</taxon>
        <taxon>Salicaceae</taxon>
        <taxon>Saliceae</taxon>
        <taxon>Salix</taxon>
    </lineage>
</organism>
<evidence type="ECO:0000256" key="4">
    <source>
        <dbReference type="ARBA" id="ARBA00023132"/>
    </source>
</evidence>
<keyword evidence="4" id="KW-0906">Nuclear pore complex</keyword>
<comment type="caution">
    <text evidence="7">The sequence shown here is derived from an EMBL/GenBank/DDBJ whole genome shotgun (WGS) entry which is preliminary data.</text>
</comment>
<reference evidence="7 8" key="1">
    <citation type="submission" date="2020-10" db="EMBL/GenBank/DDBJ databases">
        <title>Plant Genome Project.</title>
        <authorList>
            <person name="Zhang R.-G."/>
        </authorList>
    </citation>
    <scope>NUCLEOTIDE SEQUENCE [LARGE SCALE GENOMIC DNA]</scope>
    <source>
        <strain evidence="7">FAFU-HL-1</strain>
        <tissue evidence="7">Leaf</tissue>
    </source>
</reference>
<evidence type="ECO:0000313" key="7">
    <source>
        <dbReference type="EMBL" id="KAF9689395.1"/>
    </source>
</evidence>
<dbReference type="GO" id="GO:0015031">
    <property type="term" value="P:protein transport"/>
    <property type="evidence" value="ECO:0007669"/>
    <property type="project" value="UniProtKB-KW"/>
</dbReference>
<feature type="domain" description="RanBD1" evidence="6">
    <location>
        <begin position="367"/>
        <end position="497"/>
    </location>
</feature>
<keyword evidence="8" id="KW-1185">Reference proteome</keyword>
<keyword evidence="2" id="KW-0509">mRNA transport</keyword>